<dbReference type="Proteomes" id="UP000198873">
    <property type="component" value="Unassembled WGS sequence"/>
</dbReference>
<sequence length="170" mass="18751">MSPSPDDRASRTLRPPEHRVERRAIGWWMLQSLLLTGPLLAASVLALLWWEGARPWPAVAVALSAVLLVVGAVIEPLWRYRVHRWETTDTAVYARTGWLVREWRAAPLSRVQTVDAVQGPLEQFLGLSTLRVTTASSRGAIDIGGLDKRTAARVADELTRVAELVPGDAT</sequence>
<dbReference type="PANTHER" id="PTHR34473">
    <property type="entry name" value="UPF0699 TRANSMEMBRANE PROTEIN YDBS"/>
    <property type="match status" value="1"/>
</dbReference>
<keyword evidence="1" id="KW-0812">Transmembrane</keyword>
<feature type="transmembrane region" description="Helical" evidence="1">
    <location>
        <begin position="56"/>
        <end position="74"/>
    </location>
</feature>
<feature type="transmembrane region" description="Helical" evidence="1">
    <location>
        <begin position="27"/>
        <end position="50"/>
    </location>
</feature>
<dbReference type="Pfam" id="PF03703">
    <property type="entry name" value="bPH_2"/>
    <property type="match status" value="1"/>
</dbReference>
<dbReference type="STRING" id="1176198.SAMN05444716_10868"/>
<keyword evidence="4" id="KW-1185">Reference proteome</keyword>
<feature type="domain" description="YdbS-like PH" evidence="2">
    <location>
        <begin position="80"/>
        <end position="157"/>
    </location>
</feature>
<reference evidence="4" key="1">
    <citation type="submission" date="2016-10" db="EMBL/GenBank/DDBJ databases">
        <authorList>
            <person name="Varghese N."/>
            <person name="Submissions S."/>
        </authorList>
    </citation>
    <scope>NUCLEOTIDE SEQUENCE [LARGE SCALE GENOMIC DNA]</scope>
    <source>
        <strain evidence="4">CGMCC 4.7047</strain>
    </source>
</reference>
<dbReference type="EMBL" id="FPAB01000008">
    <property type="protein sequence ID" value="SFT12891.1"/>
    <property type="molecule type" value="Genomic_DNA"/>
</dbReference>
<dbReference type="InterPro" id="IPR005182">
    <property type="entry name" value="YdbS-like_PH"/>
</dbReference>
<evidence type="ECO:0000256" key="1">
    <source>
        <dbReference type="SAM" id="Phobius"/>
    </source>
</evidence>
<organism evidence="3 4">
    <name type="scientific">Streptomyces harbinensis</name>
    <dbReference type="NCBI Taxonomy" id="1176198"/>
    <lineage>
        <taxon>Bacteria</taxon>
        <taxon>Bacillati</taxon>
        <taxon>Actinomycetota</taxon>
        <taxon>Actinomycetes</taxon>
        <taxon>Kitasatosporales</taxon>
        <taxon>Streptomycetaceae</taxon>
        <taxon>Streptomyces</taxon>
    </lineage>
</organism>
<keyword evidence="1" id="KW-0472">Membrane</keyword>
<dbReference type="PANTHER" id="PTHR34473:SF3">
    <property type="entry name" value="TRANSMEMBRANE PROTEIN-RELATED"/>
    <property type="match status" value="1"/>
</dbReference>
<dbReference type="AlphaFoldDB" id="A0A1I6VGX4"/>
<gene>
    <name evidence="3" type="ORF">SAMN05444716_10868</name>
</gene>
<evidence type="ECO:0000259" key="2">
    <source>
        <dbReference type="Pfam" id="PF03703"/>
    </source>
</evidence>
<accession>A0A1I6VGX4</accession>
<protein>
    <recommendedName>
        <fullName evidence="2">YdbS-like PH domain-containing protein</fullName>
    </recommendedName>
</protein>
<name>A0A1I6VGX4_9ACTN</name>
<dbReference type="RefSeq" id="WP_019434419.1">
    <property type="nucleotide sequence ID" value="NZ_FPAB01000008.1"/>
</dbReference>
<evidence type="ECO:0000313" key="3">
    <source>
        <dbReference type="EMBL" id="SFT12891.1"/>
    </source>
</evidence>
<proteinExistence type="predicted"/>
<evidence type="ECO:0000313" key="4">
    <source>
        <dbReference type="Proteomes" id="UP000198873"/>
    </source>
</evidence>
<keyword evidence="1" id="KW-1133">Transmembrane helix</keyword>